<dbReference type="RefSeq" id="WP_264809839.1">
    <property type="nucleotide sequence ID" value="NZ_CP110226.1"/>
</dbReference>
<evidence type="ECO:0000313" key="1">
    <source>
        <dbReference type="EMBL" id="UZD23300.1"/>
    </source>
</evidence>
<dbReference type="EMBL" id="CP110226">
    <property type="protein sequence ID" value="UZD23300.1"/>
    <property type="molecule type" value="Genomic_DNA"/>
</dbReference>
<sequence>MKESKNINSLLKKFKESTKFHSDRIHIVEVEDGWSAKREGEKNEIFTVPTKNIAMDEVMKLPQVKGMVVHPKNGKIEHMEFEK</sequence>
<organism evidence="1 2">
    <name type="scientific">Algoriphagus halophytocola</name>
    <dbReference type="NCBI Taxonomy" id="2991499"/>
    <lineage>
        <taxon>Bacteria</taxon>
        <taxon>Pseudomonadati</taxon>
        <taxon>Bacteroidota</taxon>
        <taxon>Cytophagia</taxon>
        <taxon>Cytophagales</taxon>
        <taxon>Cyclobacteriaceae</taxon>
        <taxon>Algoriphagus</taxon>
    </lineage>
</organism>
<evidence type="ECO:0008006" key="3">
    <source>
        <dbReference type="Google" id="ProtNLM"/>
    </source>
</evidence>
<dbReference type="Proteomes" id="UP001163156">
    <property type="component" value="Chromosome"/>
</dbReference>
<proteinExistence type="predicted"/>
<gene>
    <name evidence="1" type="ORF">OM944_02170</name>
</gene>
<keyword evidence="2" id="KW-1185">Reference proteome</keyword>
<protein>
    <recommendedName>
        <fullName evidence="3">DUF2188 domain-containing protein</fullName>
    </recommendedName>
</protein>
<reference evidence="1" key="1">
    <citation type="submission" date="2022-10" db="EMBL/GenBank/DDBJ databases">
        <title>Algoriphagus sp. a novel bacteria isolate from halophytes salicornia europaea.</title>
        <authorList>
            <person name="Peng Y."/>
            <person name="Jiang L."/>
            <person name="Lee J."/>
        </authorList>
    </citation>
    <scope>NUCLEOTIDE SEQUENCE</scope>
    <source>
        <strain evidence="1">TR-M5</strain>
    </source>
</reference>
<accession>A0ABY6MHP0</accession>
<evidence type="ECO:0000313" key="2">
    <source>
        <dbReference type="Proteomes" id="UP001163156"/>
    </source>
</evidence>
<name>A0ABY6MHP0_9BACT</name>